<keyword evidence="4" id="KW-1185">Reference proteome</keyword>
<evidence type="ECO:0000313" key="2">
    <source>
        <dbReference type="EMBL" id="PYY31161.1"/>
    </source>
</evidence>
<accession>A0A2W0D5H5</accession>
<reference evidence="2 3" key="1">
    <citation type="submission" date="2018-01" db="EMBL/GenBank/DDBJ databases">
        <title>Genome sequence of the PGP bacterium Paenibacillus illinoisensis E3.</title>
        <authorList>
            <person name="Rolli E."/>
            <person name="Marasco R."/>
            <person name="Bessem C."/>
            <person name="Michoud G."/>
            <person name="Gaiarsa S."/>
            <person name="Borin S."/>
            <person name="Daffonchio D."/>
        </authorList>
    </citation>
    <scope>NUCLEOTIDE SEQUENCE [LARGE SCALE GENOMIC DNA]</scope>
    <source>
        <strain evidence="2 3">E3</strain>
    </source>
</reference>
<proteinExistence type="predicted"/>
<evidence type="ECO:0000313" key="3">
    <source>
        <dbReference type="Proteomes" id="UP000247459"/>
    </source>
</evidence>
<dbReference type="Proteomes" id="UP001618531">
    <property type="component" value="Unassembled WGS sequence"/>
</dbReference>
<dbReference type="EMBL" id="JBIYSL010000002">
    <property type="protein sequence ID" value="MFK0522938.1"/>
    <property type="molecule type" value="Genomic_DNA"/>
</dbReference>
<name>A0A2W0D5H5_9BACL</name>
<comment type="caution">
    <text evidence="2">The sequence shown here is derived from an EMBL/GenBank/DDBJ whole genome shotgun (WGS) entry which is preliminary data.</text>
</comment>
<organism evidence="2 3">
    <name type="scientific">Paenibacillus illinoisensis</name>
    <dbReference type="NCBI Taxonomy" id="59845"/>
    <lineage>
        <taxon>Bacteria</taxon>
        <taxon>Bacillati</taxon>
        <taxon>Bacillota</taxon>
        <taxon>Bacilli</taxon>
        <taxon>Bacillales</taxon>
        <taxon>Paenibacillaceae</taxon>
        <taxon>Paenibacillus</taxon>
    </lineage>
</organism>
<evidence type="ECO:0000313" key="1">
    <source>
        <dbReference type="EMBL" id="MFK0522938.1"/>
    </source>
</evidence>
<evidence type="ECO:0000313" key="4">
    <source>
        <dbReference type="Proteomes" id="UP001618531"/>
    </source>
</evidence>
<reference evidence="1 4" key="2">
    <citation type="submission" date="2024-11" db="EMBL/GenBank/DDBJ databases">
        <title>Identification and Characterization of a Novel Fosfomycin Bacillithiol Transferase FosB8 in Paenibacillus illinoisensis.</title>
        <authorList>
            <person name="Lu W."/>
        </authorList>
    </citation>
    <scope>NUCLEOTIDE SEQUENCE [LARGE SCALE GENOMIC DNA]</scope>
    <source>
        <strain evidence="1 4">WP77</strain>
    </source>
</reference>
<dbReference type="EMBL" id="PRLG01000002">
    <property type="protein sequence ID" value="PYY31161.1"/>
    <property type="molecule type" value="Genomic_DNA"/>
</dbReference>
<dbReference type="RefSeq" id="WP_095361005.1">
    <property type="nucleotide sequence ID" value="NZ_BAAFRC010000003.1"/>
</dbReference>
<dbReference type="OrthoDB" id="2659629at2"/>
<protein>
    <submittedName>
        <fullName evidence="2">Uncharacterized protein</fullName>
    </submittedName>
</protein>
<dbReference type="AlphaFoldDB" id="A0A2W0D5H5"/>
<dbReference type="GeneID" id="98573402"/>
<dbReference type="Proteomes" id="UP000247459">
    <property type="component" value="Unassembled WGS sequence"/>
</dbReference>
<sequence length="60" mass="6592">MSTRKRQKHAKQVNRVEVDKSRLKFQARQSAKASVGQGGNAFAINANELGNIRVRAGQQG</sequence>
<gene>
    <name evidence="1" type="ORF">ACINKY_12095</name>
    <name evidence="2" type="ORF">PIL02S_00242</name>
</gene>